<reference evidence="3" key="1">
    <citation type="submission" date="2016-11" db="UniProtKB">
        <authorList>
            <consortium name="WormBaseParasite"/>
        </authorList>
    </citation>
    <scope>IDENTIFICATION</scope>
</reference>
<organism evidence="2 3">
    <name type="scientific">Caenorhabditis tropicalis</name>
    <dbReference type="NCBI Taxonomy" id="1561998"/>
    <lineage>
        <taxon>Eukaryota</taxon>
        <taxon>Metazoa</taxon>
        <taxon>Ecdysozoa</taxon>
        <taxon>Nematoda</taxon>
        <taxon>Chromadorea</taxon>
        <taxon>Rhabditida</taxon>
        <taxon>Rhabditina</taxon>
        <taxon>Rhabditomorpha</taxon>
        <taxon>Rhabditoidea</taxon>
        <taxon>Rhabditidae</taxon>
        <taxon>Peloderinae</taxon>
        <taxon>Caenorhabditis</taxon>
    </lineage>
</organism>
<dbReference type="AlphaFoldDB" id="A0A1I7UQ01"/>
<proteinExistence type="predicted"/>
<dbReference type="Proteomes" id="UP000095282">
    <property type="component" value="Unplaced"/>
</dbReference>
<name>A0A1I7UQ01_9PELO</name>
<dbReference type="eggNOG" id="ENOG502SPBX">
    <property type="taxonomic scope" value="Eukaryota"/>
</dbReference>
<sequence>MSLSYRDTRQEREKRAERGGADPNSSPPQSVASSPRPISLLMSRSTMLSAKPRKSLIDLAEDSGFFDLNASDLVFDISTTSPARYYDFVLSCRRCPASEGNGKMLYLMKFDQSVNLELFESCHVPQEVFDDGMPQSDLGLMTLAVLIWKNIIAKSRVLCLVRNMEGDNSQALEALKRATYKFSVSHHVQTLVPRRASVSSGSSFGSNHSYLTDGMKMRVLLCQSKNEVEHISAQSIREAKALLNPSSNPILCVCFPLI</sequence>
<accession>A0A1I7UQ01</accession>
<evidence type="ECO:0000313" key="3">
    <source>
        <dbReference type="WBParaSite" id="Csp11.Scaffold630.g18191.t1"/>
    </source>
</evidence>
<dbReference type="WBParaSite" id="Csp11.Scaffold630.g18191.t1">
    <property type="protein sequence ID" value="Csp11.Scaffold630.g18191.t1"/>
    <property type="gene ID" value="Csp11.Scaffold630.g18191"/>
</dbReference>
<feature type="region of interest" description="Disordered" evidence="1">
    <location>
        <begin position="1"/>
        <end position="36"/>
    </location>
</feature>
<protein>
    <submittedName>
        <fullName evidence="3">Tyrosine-protein phosphatase domain-containing protein</fullName>
    </submittedName>
</protein>
<feature type="compositionally biased region" description="Basic and acidic residues" evidence="1">
    <location>
        <begin position="1"/>
        <end position="20"/>
    </location>
</feature>
<evidence type="ECO:0000256" key="1">
    <source>
        <dbReference type="SAM" id="MobiDB-lite"/>
    </source>
</evidence>
<evidence type="ECO:0000313" key="2">
    <source>
        <dbReference type="Proteomes" id="UP000095282"/>
    </source>
</evidence>
<feature type="compositionally biased region" description="Polar residues" evidence="1">
    <location>
        <begin position="23"/>
        <end position="33"/>
    </location>
</feature>
<keyword evidence="2" id="KW-1185">Reference proteome</keyword>